<sequence length="637" mass="71491">MIVLQCARVSKSFGATPILNNVKLEIQTKERIALVGRNGAGKSTLLKAIVGETGIDEGDISIPKHVTIGYLAQHTALNSTRSIWDEMCTVFSSLRKMEVGLQQLEAEMASSPVDEPPSATEKRLQAYDAMQIAFKDQGGYQYEADIRTILSGFGFATFDYSTPITTLSGGQKTRLALAKLLLTKPDLLVLDEPTNHLDMATLTWLEQYLQSYTGAILIVSHDRYFLDKIATGVIELSRTRTTTYKGNYSYYLAEKARRYEQDLKQYEKQQTAIANMEQFVAKNLARASTTKRAQSRRKQLEKMDRLDRPEGSEKQATFSFTIQKQTGNDVLTIDNLTVAYEDEPIFSGLNLSLTRGESIAFIGKNGAGKSTLLKAITKQLTPQTGTISFGSNVILGYYDQEHAKLSSGKTILQEVWDDYPSFPEQKIRTTLGQFLFSGDDVLKTVSSLSGGERARVALAKLMLQQANVLLLDEPTNHLDLEAKEVLEAALVDYPGTIIFISHDRYFINRLATRIVELANGTVTNYLGNYDDYVEKKQAQAERAALAAPQVIDKPINKKQSFQQDKEAQKRERKRLRRIEAIEQEIEETDEQLNALEQKLAEPEVYSDHVAAAKIQEEIDTLNERNESLMEEWETLQS</sequence>
<keyword evidence="1" id="KW-0677">Repeat</keyword>
<dbReference type="PANTHER" id="PTHR42855">
    <property type="entry name" value="ABC TRANSPORTER ATP-BINDING SUBUNIT"/>
    <property type="match status" value="1"/>
</dbReference>
<keyword evidence="8" id="KW-1185">Reference proteome</keyword>
<evidence type="ECO:0000256" key="3">
    <source>
        <dbReference type="ARBA" id="ARBA00022840"/>
    </source>
</evidence>
<dbReference type="GO" id="GO:0005524">
    <property type="term" value="F:ATP binding"/>
    <property type="evidence" value="ECO:0007669"/>
    <property type="project" value="UniProtKB-KW"/>
</dbReference>
<evidence type="ECO:0000313" key="8">
    <source>
        <dbReference type="Proteomes" id="UP000242662"/>
    </source>
</evidence>
<organism evidence="7 8">
    <name type="scientific">Shouchella lonarensis</name>
    <dbReference type="NCBI Taxonomy" id="1464122"/>
    <lineage>
        <taxon>Bacteria</taxon>
        <taxon>Bacillati</taxon>
        <taxon>Bacillota</taxon>
        <taxon>Bacilli</taxon>
        <taxon>Bacillales</taxon>
        <taxon>Bacillaceae</taxon>
        <taxon>Shouchella</taxon>
    </lineage>
</organism>
<dbReference type="InterPro" id="IPR051309">
    <property type="entry name" value="ABCF_ATPase"/>
</dbReference>
<name>A0A1G6HY45_9BACI</name>
<reference evidence="8" key="1">
    <citation type="submission" date="2016-09" db="EMBL/GenBank/DDBJ databases">
        <authorList>
            <person name="Varghese N."/>
            <person name="Submissions S."/>
        </authorList>
    </citation>
    <scope>NUCLEOTIDE SEQUENCE [LARGE SCALE GENOMIC DNA]</scope>
    <source>
        <strain evidence="8">25nlg</strain>
    </source>
</reference>
<dbReference type="Gene3D" id="3.40.50.300">
    <property type="entry name" value="P-loop containing nucleotide triphosphate hydrolases"/>
    <property type="match status" value="2"/>
</dbReference>
<dbReference type="SUPFAM" id="SSF52540">
    <property type="entry name" value="P-loop containing nucleoside triphosphate hydrolases"/>
    <property type="match status" value="2"/>
</dbReference>
<dbReference type="InterPro" id="IPR003439">
    <property type="entry name" value="ABC_transporter-like_ATP-bd"/>
</dbReference>
<feature type="domain" description="ABC transporter" evidence="6">
    <location>
        <begin position="4"/>
        <end position="263"/>
    </location>
</feature>
<dbReference type="RefSeq" id="WP_090775343.1">
    <property type="nucleotide sequence ID" value="NZ_FMYM01000004.1"/>
</dbReference>
<dbReference type="Pfam" id="PF12848">
    <property type="entry name" value="ABC_tran_Xtn"/>
    <property type="match status" value="1"/>
</dbReference>
<dbReference type="PANTHER" id="PTHR42855:SF2">
    <property type="entry name" value="DRUG RESISTANCE ABC TRANSPORTER,ATP-BINDING PROTEIN"/>
    <property type="match status" value="1"/>
</dbReference>
<evidence type="ECO:0000313" key="7">
    <source>
        <dbReference type="EMBL" id="SDB99229.1"/>
    </source>
</evidence>
<dbReference type="Pfam" id="PF00005">
    <property type="entry name" value="ABC_tran"/>
    <property type="match status" value="2"/>
</dbReference>
<dbReference type="FunFam" id="3.40.50.300:FF:000011">
    <property type="entry name" value="Putative ABC transporter ATP-binding component"/>
    <property type="match status" value="1"/>
</dbReference>
<feature type="compositionally biased region" description="Basic and acidic residues" evidence="5">
    <location>
        <begin position="298"/>
        <end position="313"/>
    </location>
</feature>
<dbReference type="InterPro" id="IPR027417">
    <property type="entry name" value="P-loop_NTPase"/>
</dbReference>
<feature type="region of interest" description="Disordered" evidence="5">
    <location>
        <begin position="287"/>
        <end position="314"/>
    </location>
</feature>
<dbReference type="SUPFAM" id="SSF46966">
    <property type="entry name" value="Spectrin repeat"/>
    <property type="match status" value="1"/>
</dbReference>
<dbReference type="SMART" id="SM00382">
    <property type="entry name" value="AAA"/>
    <property type="match status" value="2"/>
</dbReference>
<evidence type="ECO:0000256" key="1">
    <source>
        <dbReference type="ARBA" id="ARBA00022737"/>
    </source>
</evidence>
<dbReference type="NCBIfam" id="NF000355">
    <property type="entry name" value="ribo_prot_ABC_F"/>
    <property type="match status" value="1"/>
</dbReference>
<dbReference type="InterPro" id="IPR032524">
    <property type="entry name" value="ABC_tran_C"/>
</dbReference>
<dbReference type="Pfam" id="PF16326">
    <property type="entry name" value="ABC_tran_CTD"/>
    <property type="match status" value="1"/>
</dbReference>
<feature type="coiled-coil region" evidence="4">
    <location>
        <begin position="558"/>
        <end position="631"/>
    </location>
</feature>
<gene>
    <name evidence="7" type="ORF">SAMN05421737_104233</name>
</gene>
<dbReference type="InterPro" id="IPR032781">
    <property type="entry name" value="ABC_tran_Xtn"/>
</dbReference>
<dbReference type="FunFam" id="3.40.50.300:FF:000309">
    <property type="entry name" value="ABC transporter ATP-binding protein"/>
    <property type="match status" value="1"/>
</dbReference>
<evidence type="ECO:0000259" key="6">
    <source>
        <dbReference type="PROSITE" id="PS50893"/>
    </source>
</evidence>
<dbReference type="GO" id="GO:0016887">
    <property type="term" value="F:ATP hydrolysis activity"/>
    <property type="evidence" value="ECO:0007669"/>
    <property type="project" value="InterPro"/>
</dbReference>
<protein>
    <submittedName>
        <fullName evidence="7">ATP-binding cassette, subfamily F, member 3</fullName>
    </submittedName>
</protein>
<keyword evidence="4" id="KW-0175">Coiled coil</keyword>
<proteinExistence type="predicted"/>
<dbReference type="Proteomes" id="UP000242662">
    <property type="component" value="Unassembled WGS sequence"/>
</dbReference>
<keyword evidence="2" id="KW-0547">Nucleotide-binding</keyword>
<accession>A0A1G6HY45</accession>
<evidence type="ECO:0000256" key="4">
    <source>
        <dbReference type="SAM" id="Coils"/>
    </source>
</evidence>
<dbReference type="AlphaFoldDB" id="A0A1G6HY45"/>
<evidence type="ECO:0000256" key="2">
    <source>
        <dbReference type="ARBA" id="ARBA00022741"/>
    </source>
</evidence>
<dbReference type="InterPro" id="IPR017871">
    <property type="entry name" value="ABC_transporter-like_CS"/>
</dbReference>
<keyword evidence="3 7" id="KW-0067">ATP-binding</keyword>
<dbReference type="InterPro" id="IPR003593">
    <property type="entry name" value="AAA+_ATPase"/>
</dbReference>
<dbReference type="STRING" id="1464122.SAMN05421737_104233"/>
<dbReference type="PROSITE" id="PS00211">
    <property type="entry name" value="ABC_TRANSPORTER_1"/>
    <property type="match status" value="2"/>
</dbReference>
<dbReference type="PROSITE" id="PS50893">
    <property type="entry name" value="ABC_TRANSPORTER_2"/>
    <property type="match status" value="2"/>
</dbReference>
<dbReference type="CDD" id="cd03221">
    <property type="entry name" value="ABCF_EF-3"/>
    <property type="match status" value="2"/>
</dbReference>
<dbReference type="EMBL" id="FMYM01000004">
    <property type="protein sequence ID" value="SDB99229.1"/>
    <property type="molecule type" value="Genomic_DNA"/>
</dbReference>
<dbReference type="OrthoDB" id="9760950at2"/>
<feature type="domain" description="ABC transporter" evidence="6">
    <location>
        <begin position="331"/>
        <end position="545"/>
    </location>
</feature>
<evidence type="ECO:0000256" key="5">
    <source>
        <dbReference type="SAM" id="MobiDB-lite"/>
    </source>
</evidence>
<dbReference type="GO" id="GO:0003677">
    <property type="term" value="F:DNA binding"/>
    <property type="evidence" value="ECO:0007669"/>
    <property type="project" value="InterPro"/>
</dbReference>